<dbReference type="PROSITE" id="PS50011">
    <property type="entry name" value="PROTEIN_KINASE_DOM"/>
    <property type="match status" value="1"/>
</dbReference>
<sequence>MSEIPDDLFLLTIDILKANASTQEAQIPSKFRKILTNPIDLSLIEIIDYYHALGRDNVYILDYMLALITLRVCKDAPMAENKGIEFFSTVKYFMDYRPEYKECIMNTYTAAIIQELSHAKPSMLPIWAEKISTITPESLIEPIKDWLDLRYISITYTLISKMQESQSILSMKEILYFIKEGQSFKLKIDSIANMSVAQILENIININDLRGFKKILGENINPNFEESREIIGLVKSIKNLGDEIKEKITFIEGKIGTAKMFLCPNYKKIPKEQTPNEDLKEHLIDWSQMIRDPGAIYAHSSDMINVTIWKSRSPDGQVVVTKTYTFLKDNYDTSPIDNEIRILTYLSNRATNDNCFLKYYGTNKEHKKVNLHMEAGEKNLMDFLTECKRKGERIEPQLIEKWIISLLNCFSELSIKSIYHCDIKPHNILVTLDKNVKVIDFSISKIQGESEATISPTMEYSIQGTRGYMAPELQDKLDSGDRIAQYKPGKADVFSLGMTFLQMINFEELSGLNKLDKNRELIDKVEAIKGYPEWIKVLLKAMLTPTRQQRPSFSKCLSFITIESGILVTTIT</sequence>
<dbReference type="SUPFAM" id="SSF56112">
    <property type="entry name" value="Protein kinase-like (PK-like)"/>
    <property type="match status" value="1"/>
</dbReference>
<dbReference type="GO" id="GO:0004672">
    <property type="term" value="F:protein kinase activity"/>
    <property type="evidence" value="ECO:0007669"/>
    <property type="project" value="InterPro"/>
</dbReference>
<proteinExistence type="predicted"/>
<dbReference type="PANTHER" id="PTHR24362">
    <property type="entry name" value="SERINE/THREONINE-PROTEIN KINASE NEK"/>
    <property type="match status" value="1"/>
</dbReference>
<dbReference type="SMART" id="SM00220">
    <property type="entry name" value="S_TKc"/>
    <property type="match status" value="1"/>
</dbReference>
<dbReference type="PANTHER" id="PTHR24362:SF309">
    <property type="entry name" value="PROTEIN KINASE DOMAIN-CONTAINING PROTEIN"/>
    <property type="match status" value="1"/>
</dbReference>
<evidence type="ECO:0000313" key="2">
    <source>
        <dbReference type="EMBL" id="OMJ73708.1"/>
    </source>
</evidence>
<accession>A0A1R2BAA3</accession>
<dbReference type="GO" id="GO:0005524">
    <property type="term" value="F:ATP binding"/>
    <property type="evidence" value="ECO:0007669"/>
    <property type="project" value="InterPro"/>
</dbReference>
<gene>
    <name evidence="2" type="ORF">SteCoe_27552</name>
</gene>
<dbReference type="Gene3D" id="1.10.510.10">
    <property type="entry name" value="Transferase(Phosphotransferase) domain 1"/>
    <property type="match status" value="1"/>
</dbReference>
<keyword evidence="3" id="KW-1185">Reference proteome</keyword>
<dbReference type="CDD" id="cd00180">
    <property type="entry name" value="PKc"/>
    <property type="match status" value="1"/>
</dbReference>
<dbReference type="Proteomes" id="UP000187209">
    <property type="component" value="Unassembled WGS sequence"/>
</dbReference>
<dbReference type="InterPro" id="IPR008271">
    <property type="entry name" value="Ser/Thr_kinase_AS"/>
</dbReference>
<dbReference type="PROSITE" id="PS00108">
    <property type="entry name" value="PROTEIN_KINASE_ST"/>
    <property type="match status" value="1"/>
</dbReference>
<organism evidence="2 3">
    <name type="scientific">Stentor coeruleus</name>
    <dbReference type="NCBI Taxonomy" id="5963"/>
    <lineage>
        <taxon>Eukaryota</taxon>
        <taxon>Sar</taxon>
        <taxon>Alveolata</taxon>
        <taxon>Ciliophora</taxon>
        <taxon>Postciliodesmatophora</taxon>
        <taxon>Heterotrichea</taxon>
        <taxon>Heterotrichida</taxon>
        <taxon>Stentoridae</taxon>
        <taxon>Stentor</taxon>
    </lineage>
</organism>
<dbReference type="Pfam" id="PF00069">
    <property type="entry name" value="Pkinase"/>
    <property type="match status" value="1"/>
</dbReference>
<name>A0A1R2BAA3_9CILI</name>
<dbReference type="OrthoDB" id="69842at2759"/>
<protein>
    <recommendedName>
        <fullName evidence="1">Protein kinase domain-containing protein</fullName>
    </recommendedName>
</protein>
<evidence type="ECO:0000259" key="1">
    <source>
        <dbReference type="PROSITE" id="PS50011"/>
    </source>
</evidence>
<dbReference type="AlphaFoldDB" id="A0A1R2BAA3"/>
<dbReference type="EMBL" id="MPUH01000802">
    <property type="protein sequence ID" value="OMJ73708.1"/>
    <property type="molecule type" value="Genomic_DNA"/>
</dbReference>
<comment type="caution">
    <text evidence="2">The sequence shown here is derived from an EMBL/GenBank/DDBJ whole genome shotgun (WGS) entry which is preliminary data.</text>
</comment>
<evidence type="ECO:0000313" key="3">
    <source>
        <dbReference type="Proteomes" id="UP000187209"/>
    </source>
</evidence>
<reference evidence="2 3" key="1">
    <citation type="submission" date="2016-11" db="EMBL/GenBank/DDBJ databases">
        <title>The macronuclear genome of Stentor coeruleus: a giant cell with tiny introns.</title>
        <authorList>
            <person name="Slabodnick M."/>
            <person name="Ruby J.G."/>
            <person name="Reiff S.B."/>
            <person name="Swart E.C."/>
            <person name="Gosai S."/>
            <person name="Prabakaran S."/>
            <person name="Witkowska E."/>
            <person name="Larue G.E."/>
            <person name="Fisher S."/>
            <person name="Freeman R.M."/>
            <person name="Gunawardena J."/>
            <person name="Chu W."/>
            <person name="Stover N.A."/>
            <person name="Gregory B.D."/>
            <person name="Nowacki M."/>
            <person name="Derisi J."/>
            <person name="Roy S.W."/>
            <person name="Marshall W.F."/>
            <person name="Sood P."/>
        </authorList>
    </citation>
    <scope>NUCLEOTIDE SEQUENCE [LARGE SCALE GENOMIC DNA]</scope>
    <source>
        <strain evidence="2">WM001</strain>
    </source>
</reference>
<dbReference type="InterPro" id="IPR011009">
    <property type="entry name" value="Kinase-like_dom_sf"/>
</dbReference>
<dbReference type="InterPro" id="IPR000719">
    <property type="entry name" value="Prot_kinase_dom"/>
</dbReference>
<feature type="domain" description="Protein kinase" evidence="1">
    <location>
        <begin position="290"/>
        <end position="562"/>
    </location>
</feature>